<accession>A0ABM1VP12</accession>
<dbReference type="RefSeq" id="XP_035824154.1">
    <property type="nucleotide sequence ID" value="XM_035968261.1"/>
</dbReference>
<protein>
    <submittedName>
        <fullName evidence="4">RNA polymerase I-specific transcription initiation factor RRN3</fullName>
    </submittedName>
</protein>
<feature type="region of interest" description="Disordered" evidence="2">
    <location>
        <begin position="567"/>
        <end position="597"/>
    </location>
</feature>
<evidence type="ECO:0000313" key="3">
    <source>
        <dbReference type="Proteomes" id="UP000694888"/>
    </source>
</evidence>
<dbReference type="Pfam" id="PF05327">
    <property type="entry name" value="RRN3"/>
    <property type="match status" value="1"/>
</dbReference>
<organism evidence="3 4">
    <name type="scientific">Aplysia californica</name>
    <name type="common">California sea hare</name>
    <dbReference type="NCBI Taxonomy" id="6500"/>
    <lineage>
        <taxon>Eukaryota</taxon>
        <taxon>Metazoa</taxon>
        <taxon>Spiralia</taxon>
        <taxon>Lophotrochozoa</taxon>
        <taxon>Mollusca</taxon>
        <taxon>Gastropoda</taxon>
        <taxon>Heterobranchia</taxon>
        <taxon>Euthyneura</taxon>
        <taxon>Tectipleura</taxon>
        <taxon>Aplysiida</taxon>
        <taxon>Aplysioidea</taxon>
        <taxon>Aplysiidae</taxon>
        <taxon>Aplysia</taxon>
    </lineage>
</organism>
<dbReference type="GO" id="GO:0003743">
    <property type="term" value="F:translation initiation factor activity"/>
    <property type="evidence" value="ECO:0007669"/>
    <property type="project" value="UniProtKB-KW"/>
</dbReference>
<dbReference type="PANTHER" id="PTHR12790:SF0">
    <property type="entry name" value="RNA POLYMERASE I-SPECIFIC TRANSCRIPTION INITIATION FACTOR RRN3-RELATED"/>
    <property type="match status" value="1"/>
</dbReference>
<evidence type="ECO:0000256" key="1">
    <source>
        <dbReference type="ARBA" id="ARBA00010098"/>
    </source>
</evidence>
<name>A0ABM1VP12_APLCA</name>
<comment type="similarity">
    <text evidence="1">Belongs to the RRN3 family.</text>
</comment>
<sequence length="621" mass="70656">MMAQSVANGGLSYSDMASVLRSAKQGDGNEISGNSYDCLLRLLADPESEISTVKQCLQDLEQCVSYLGQGHPTLVRILMNLNWLDRGPELTAVYQSFILNLVSAHINLLKPCLRNLIKKFIPNQKNAEVDEMKLKVQHDFGHVHALLKSLSHLVPMTSVVMMSVLEELFPYINKGSFQFEHYSRNVLSVCTYMPALRMELLELVVKNMLKLDVRSSRTDINSAIGITADSMDDVKDEEEEDALFDMEDVKSDMKDDLKPDVKGEWDGDLKCEKEKEDPEYDEMKSEAVKERLAAALPLATSLDAVMSLTLQFVKESCHPQGQLDWAVTKKLYRELLSVFDKYIFPTHASCHVQFLLFFACSFNEALADGFIDYLWKKVINPSTQSVYRQTAACYIGSFVTRASYISISTCRGIMELMARWLHSYLDQSSDQQHKADLAHHGPFYSVCQSLFYCFCFMHNDIMQLKDGHKWAVSLNFQRIITSKLNPLRVCLPIVVKTFASATRMHQLAFCDTIIERNNRYTLPVAVSSFALGTCDQRQLESYFPFDPYLLPRSRMYITPLYREYSGSLPEEQESGDEDEDDFLPEEDDFGHHPISDHISMSLGKSPVDFLHYSTSPGFKHG</sequence>
<proteinExistence type="inferred from homology"/>
<dbReference type="Proteomes" id="UP000694888">
    <property type="component" value="Unplaced"/>
</dbReference>
<keyword evidence="4" id="KW-0648">Protein biosynthesis</keyword>
<feature type="compositionally biased region" description="Acidic residues" evidence="2">
    <location>
        <begin position="570"/>
        <end position="588"/>
    </location>
</feature>
<gene>
    <name evidence="4" type="primary">LOC101857093</name>
</gene>
<evidence type="ECO:0000313" key="4">
    <source>
        <dbReference type="RefSeq" id="XP_035824154.1"/>
    </source>
</evidence>
<evidence type="ECO:0000256" key="2">
    <source>
        <dbReference type="SAM" id="MobiDB-lite"/>
    </source>
</evidence>
<dbReference type="PANTHER" id="PTHR12790">
    <property type="entry name" value="TRANSCRIPTION INITIATION FACTOR IA RRN3"/>
    <property type="match status" value="1"/>
</dbReference>
<dbReference type="GeneID" id="101857093"/>
<keyword evidence="4" id="KW-0396">Initiation factor</keyword>
<keyword evidence="3" id="KW-1185">Reference proteome</keyword>
<dbReference type="InterPro" id="IPR007991">
    <property type="entry name" value="RNA_pol_I_trans_ini_fac_RRN3"/>
</dbReference>
<reference evidence="4" key="1">
    <citation type="submission" date="2025-08" db="UniProtKB">
        <authorList>
            <consortium name="RefSeq"/>
        </authorList>
    </citation>
    <scope>IDENTIFICATION</scope>
</reference>